<reference evidence="3 4" key="1">
    <citation type="submission" date="2023-04" db="EMBL/GenBank/DDBJ databases">
        <title>Spirochaete genome identified in red abalone sample constitutes a novel genus.</title>
        <authorList>
            <person name="Sharma S.P."/>
            <person name="Purcell C.M."/>
            <person name="Hyde J.R."/>
            <person name="Severin A.J."/>
        </authorList>
    </citation>
    <scope>NUCLEOTIDE SEQUENCE [LARGE SCALE GENOMIC DNA]</scope>
    <source>
        <strain evidence="3 4">SP-2023</strain>
    </source>
</reference>
<gene>
    <name evidence="3" type="ORF">P0082_00920</name>
</gene>
<proteinExistence type="predicted"/>
<dbReference type="Proteomes" id="UP001228690">
    <property type="component" value="Chromosome"/>
</dbReference>
<dbReference type="RefSeq" id="WP_326927633.1">
    <property type="nucleotide sequence ID" value="NZ_CP123443.1"/>
</dbReference>
<keyword evidence="1" id="KW-0378">Hydrolase</keyword>
<dbReference type="InterPro" id="IPR003610">
    <property type="entry name" value="CBM5/12"/>
</dbReference>
<keyword evidence="4" id="KW-1185">Reference proteome</keyword>
<dbReference type="InterPro" id="IPR036573">
    <property type="entry name" value="CBM_sf_5/12"/>
</dbReference>
<name>A0ABY8MJA2_9SPIO</name>
<evidence type="ECO:0000259" key="2">
    <source>
        <dbReference type="SMART" id="SM00495"/>
    </source>
</evidence>
<dbReference type="SUPFAM" id="SSF51055">
    <property type="entry name" value="Carbohydrate binding domain"/>
    <property type="match status" value="1"/>
</dbReference>
<dbReference type="Gene3D" id="2.10.10.90">
    <property type="match status" value="1"/>
</dbReference>
<evidence type="ECO:0000256" key="1">
    <source>
        <dbReference type="ARBA" id="ARBA00022801"/>
    </source>
</evidence>
<evidence type="ECO:0000313" key="3">
    <source>
        <dbReference type="EMBL" id="WGK69450.1"/>
    </source>
</evidence>
<dbReference type="InterPro" id="IPR053827">
    <property type="entry name" value="Gp10_C"/>
</dbReference>
<feature type="domain" description="Chitin-binding type-3" evidence="2">
    <location>
        <begin position="74"/>
        <end position="120"/>
    </location>
</feature>
<accession>A0ABY8MJA2</accession>
<sequence>MGTLYPTHKPGLGLHYGKYTNGIPEAGVPASVVDADHLNLLTDNIEETIKTAGLDPSHATTDVNQLKKALLWAAGIWQSGTDYPEGATVLQDGTRYIAARTHTATGTNAPNQNGAPWESVDYRSFNKLYPVGSIYINYNNALNPADESLLGFGTWHPLPANYFLSQAGSDYVAGETVEDGLPEIEGSGVTHVQLLGANGTRRGSGALRHRGGGPNAWRVGYLTPGGSEGTLEFLASRSNPIYGGSPVVRPKTLGTRMWRRLA</sequence>
<evidence type="ECO:0000313" key="4">
    <source>
        <dbReference type="Proteomes" id="UP001228690"/>
    </source>
</evidence>
<dbReference type="EMBL" id="CP123443">
    <property type="protein sequence ID" value="WGK69450.1"/>
    <property type="molecule type" value="Genomic_DNA"/>
</dbReference>
<dbReference type="SMART" id="SM00495">
    <property type="entry name" value="ChtBD3"/>
    <property type="match status" value="1"/>
</dbReference>
<protein>
    <recommendedName>
        <fullName evidence="2">Chitin-binding type-3 domain-containing protein</fullName>
    </recommendedName>
</protein>
<organism evidence="3 4">
    <name type="scientific">Candidatus Haliotispira prima</name>
    <dbReference type="NCBI Taxonomy" id="3034016"/>
    <lineage>
        <taxon>Bacteria</taxon>
        <taxon>Pseudomonadati</taxon>
        <taxon>Spirochaetota</taxon>
        <taxon>Spirochaetia</taxon>
        <taxon>Spirochaetales</taxon>
        <taxon>Spirochaetaceae</taxon>
        <taxon>Candidatus Haliotispira</taxon>
    </lineage>
</organism>
<dbReference type="Pfam" id="PF21939">
    <property type="entry name" value="Gp10_C"/>
    <property type="match status" value="1"/>
</dbReference>